<dbReference type="Proteomes" id="UP000284557">
    <property type="component" value="Unassembled WGS sequence"/>
</dbReference>
<organism evidence="1 2">
    <name type="scientific">Mycobacteroides abscessus</name>
    <dbReference type="NCBI Taxonomy" id="36809"/>
    <lineage>
        <taxon>Bacteria</taxon>
        <taxon>Bacillati</taxon>
        <taxon>Actinomycetota</taxon>
        <taxon>Actinomycetes</taxon>
        <taxon>Mycobacteriales</taxon>
        <taxon>Mycobacteriaceae</taxon>
        <taxon>Mycobacteroides</taxon>
    </lineage>
</organism>
<accession>A0ABD7HMA0</accession>
<name>A0ABD7HMA0_9MYCO</name>
<gene>
    <name evidence="1" type="ORF">D2E76_16765</name>
</gene>
<dbReference type="EMBL" id="QXBN01000012">
    <property type="protein sequence ID" value="RIT36899.1"/>
    <property type="molecule type" value="Genomic_DNA"/>
</dbReference>
<comment type="caution">
    <text evidence="1">The sequence shown here is derived from an EMBL/GenBank/DDBJ whole genome shotgun (WGS) entry which is preliminary data.</text>
</comment>
<evidence type="ECO:0000313" key="1">
    <source>
        <dbReference type="EMBL" id="RIT36899.1"/>
    </source>
</evidence>
<sequence>MYPAKGDLAMYNVSEPGALLRTVPGLLSYSPTKSLIVHLIGKNQLIIAAMVIGLDKAGGDGSRVADLASRERAVAVAITIVDESAVTGSHAPLIGEFSAAMAHRGIGITQVVLVDRIAEGGRWWRADGCVGSGVLDDPSTSPVAAEAMARGRRIYRSRKDLMAVVAVDESRAEAFAALIRRVAGPVDAARASAALAEAFERLEANEQVGDEVRAVLAASLGDVGVRDHLLAVSATGDIGMALGVWLDIARCTTGGLRVEALSVAAACAYLLNDSGLASVALESARATQPGHSFSELLSRALSVGIRPGELGQMLASLAPSLASG</sequence>
<evidence type="ECO:0000313" key="2">
    <source>
        <dbReference type="Proteomes" id="UP000284557"/>
    </source>
</evidence>
<dbReference type="Pfam" id="PF13830">
    <property type="entry name" value="DUF4192"/>
    <property type="match status" value="1"/>
</dbReference>
<reference evidence="1 2" key="1">
    <citation type="submission" date="2018-08" db="EMBL/GenBank/DDBJ databases">
        <title>Linezolid Resistance in Mycobacterium abscessus: MIC Distribution and Comprehensive Investigation of Resistance Mechanisms.</title>
        <authorList>
            <person name="Ye M."/>
            <person name="Xu L."/>
            <person name="Zou Y."/>
            <person name="Li B."/>
            <person name="Guo Q."/>
            <person name="Zhang Y."/>
            <person name="Zhan M."/>
            <person name="Xu B."/>
            <person name="Yu F."/>
            <person name="Zhang Z."/>
            <person name="Chu H."/>
        </authorList>
    </citation>
    <scope>NUCLEOTIDE SEQUENCE [LARGE SCALE GENOMIC DNA]</scope>
    <source>
        <strain evidence="1 2">G143</strain>
    </source>
</reference>
<proteinExistence type="predicted"/>
<dbReference type="AlphaFoldDB" id="A0ABD7HMA0"/>
<dbReference type="InterPro" id="IPR025447">
    <property type="entry name" value="DUF4192"/>
</dbReference>
<protein>
    <submittedName>
        <fullName evidence="1">DUF4192 domain-containing protein</fullName>
    </submittedName>
</protein>